<feature type="transmembrane region" description="Helical" evidence="2">
    <location>
        <begin position="118"/>
        <end position="142"/>
    </location>
</feature>
<feature type="compositionally biased region" description="Polar residues" evidence="1">
    <location>
        <begin position="37"/>
        <end position="48"/>
    </location>
</feature>
<accession>A0ABN2I864</accession>
<evidence type="ECO:0000256" key="1">
    <source>
        <dbReference type="SAM" id="MobiDB-lite"/>
    </source>
</evidence>
<gene>
    <name evidence="3" type="ORF">GCM10009765_56590</name>
</gene>
<protein>
    <recommendedName>
        <fullName evidence="5">DUF3558 domain-containing protein</fullName>
    </recommendedName>
</protein>
<keyword evidence="2" id="KW-0812">Transmembrane</keyword>
<reference evidence="3 4" key="1">
    <citation type="journal article" date="2019" name="Int. J. Syst. Evol. Microbiol.">
        <title>The Global Catalogue of Microorganisms (GCM) 10K type strain sequencing project: providing services to taxonomists for standard genome sequencing and annotation.</title>
        <authorList>
            <consortium name="The Broad Institute Genomics Platform"/>
            <consortium name="The Broad Institute Genome Sequencing Center for Infectious Disease"/>
            <person name="Wu L."/>
            <person name="Ma J."/>
        </authorList>
    </citation>
    <scope>NUCLEOTIDE SEQUENCE [LARGE SCALE GENOMIC DNA]</scope>
    <source>
        <strain evidence="3 4">JCM 14718</strain>
    </source>
</reference>
<keyword evidence="2" id="KW-0472">Membrane</keyword>
<dbReference type="EMBL" id="BAAANY010000023">
    <property type="protein sequence ID" value="GAA1699866.1"/>
    <property type="molecule type" value="Genomic_DNA"/>
</dbReference>
<dbReference type="RefSeq" id="WP_344313409.1">
    <property type="nucleotide sequence ID" value="NZ_BAAANY010000023.1"/>
</dbReference>
<sequence length="317" mass="32229">MSTPPGGDPYRKDPYGNDPGPTEYRLEGFDVPGESYGEQQPQDPTTYAQPGGYGQPAQASGPPGYGQPASGPPGYGQPASGPPGYGQPASGPPGYGQPPFGQPGYPAPPVQKRSSTGLIIGIVAGVLVLLLCIGAVGGYFLLRPGGGTTVATGHQHTAPTDGCAPADFDAFAATFGLTKDTSTSPNPKPDLNNYGNTQGTTCKGSYVKGELDADVSMDINFHGGSAAAGDATSDYNSELSSSNSVYGAGTAVTGLGDKAMKYKTSSGRLVLYVLDGNAVFDAEYFGVGADSDDAAQQTPHENALVTLARTAMTRTAK</sequence>
<comment type="caution">
    <text evidence="3">The sequence shown here is derived from an EMBL/GenBank/DDBJ whole genome shotgun (WGS) entry which is preliminary data.</text>
</comment>
<proteinExistence type="predicted"/>
<keyword evidence="4" id="KW-1185">Reference proteome</keyword>
<feature type="region of interest" description="Disordered" evidence="1">
    <location>
        <begin position="1"/>
        <end position="109"/>
    </location>
</feature>
<evidence type="ECO:0000256" key="2">
    <source>
        <dbReference type="SAM" id="Phobius"/>
    </source>
</evidence>
<evidence type="ECO:0000313" key="4">
    <source>
        <dbReference type="Proteomes" id="UP001500618"/>
    </source>
</evidence>
<dbReference type="Proteomes" id="UP001500618">
    <property type="component" value="Unassembled WGS sequence"/>
</dbReference>
<organism evidence="3 4">
    <name type="scientific">Fodinicola feengrottensis</name>
    <dbReference type="NCBI Taxonomy" id="435914"/>
    <lineage>
        <taxon>Bacteria</taxon>
        <taxon>Bacillati</taxon>
        <taxon>Actinomycetota</taxon>
        <taxon>Actinomycetes</taxon>
        <taxon>Mycobacteriales</taxon>
        <taxon>Fodinicola</taxon>
    </lineage>
</organism>
<evidence type="ECO:0000313" key="3">
    <source>
        <dbReference type="EMBL" id="GAA1699866.1"/>
    </source>
</evidence>
<evidence type="ECO:0008006" key="5">
    <source>
        <dbReference type="Google" id="ProtNLM"/>
    </source>
</evidence>
<name>A0ABN2I864_9ACTN</name>
<keyword evidence="2" id="KW-1133">Transmembrane helix</keyword>